<gene>
    <name evidence="2" type="ORF">SNEC2469_LOCUS16870</name>
</gene>
<evidence type="ECO:0000313" key="3">
    <source>
        <dbReference type="Proteomes" id="UP000601435"/>
    </source>
</evidence>
<accession>A0A812UIQ9</accession>
<keyword evidence="3" id="KW-1185">Reference proteome</keyword>
<evidence type="ECO:0000313" key="2">
    <source>
        <dbReference type="EMBL" id="CAE7579819.1"/>
    </source>
</evidence>
<dbReference type="EMBL" id="CAJNJA010027592">
    <property type="protein sequence ID" value="CAE7579819.1"/>
    <property type="molecule type" value="Genomic_DNA"/>
</dbReference>
<protein>
    <submittedName>
        <fullName evidence="2">Uncharacterized protein</fullName>
    </submittedName>
</protein>
<comment type="caution">
    <text evidence="2">The sequence shown here is derived from an EMBL/GenBank/DDBJ whole genome shotgun (WGS) entry which is preliminary data.</text>
</comment>
<dbReference type="Proteomes" id="UP000601435">
    <property type="component" value="Unassembled WGS sequence"/>
</dbReference>
<reference evidence="2" key="1">
    <citation type="submission" date="2021-02" db="EMBL/GenBank/DDBJ databases">
        <authorList>
            <person name="Dougan E. K."/>
            <person name="Rhodes N."/>
            <person name="Thang M."/>
            <person name="Chan C."/>
        </authorList>
    </citation>
    <scope>NUCLEOTIDE SEQUENCE</scope>
</reference>
<feature type="region of interest" description="Disordered" evidence="1">
    <location>
        <begin position="125"/>
        <end position="147"/>
    </location>
</feature>
<name>A0A812UIQ9_9DINO</name>
<dbReference type="OrthoDB" id="413823at2759"/>
<feature type="compositionally biased region" description="Basic and acidic residues" evidence="1">
    <location>
        <begin position="125"/>
        <end position="144"/>
    </location>
</feature>
<organism evidence="2 3">
    <name type="scientific">Symbiodinium necroappetens</name>
    <dbReference type="NCBI Taxonomy" id="1628268"/>
    <lineage>
        <taxon>Eukaryota</taxon>
        <taxon>Sar</taxon>
        <taxon>Alveolata</taxon>
        <taxon>Dinophyceae</taxon>
        <taxon>Suessiales</taxon>
        <taxon>Symbiodiniaceae</taxon>
        <taxon>Symbiodinium</taxon>
    </lineage>
</organism>
<feature type="region of interest" description="Disordered" evidence="1">
    <location>
        <begin position="727"/>
        <end position="746"/>
    </location>
</feature>
<sequence>MGIQTTVGTTGHVRLIKQKSKGEMPQNTEQLRTTLRIEGNMWCFLGSKYKNKVFFRDMTPEVWLDYANFILGDKCYLMQVPTPGKGKGKSDLSALRPPWIVVLNYEYEMRREAVLQASRESRPLKETLAGDKGSKGNGKGEAKNGKGTTGRYNLVMREVDIKRDATSDLLDSANWNKIFTEITAGEWDVLLLSPPCSTWSRARFRYAGKFGAKPLRNSAYVWGFPWLEASQRELADRGNFFIHQCIRAVQLQLSVGKFFLWEHPEDLGATSQGESPASIWQLAEDAASLVPLLELEEPHLATGQKVPGPDEILECVAVSQETREAVFGISADISSAHRLVLIRKADWPKLGCRARSQDRVIWLNTVGTFGISSAAYWWTRLFGCVGRWVVRLMMSLWAMQMIYVDDLHLVAAGPQKYLVIWMMIAAYEAVGTPFAYRKFRGGLHIVFFGYHLSYDSWSAGLSEKRCRWVIDWIDRAEANGWMVLGRHFIELTGRLTFVGQVLRMPLLVHIALVYIRSQLCKGRRLLQPALAPDAPWLFKEDGSSQWASTAAEFLGTMAALKAFGWLEAGEQGRGHGVDNLRMRCGNLADNLLARTPQGLMMQMADVLIDIGGKLRLHWRPREENQEADNLTNEIFDGFDVGKRVPLELGDLPLELFLSLQNAYAEFDQKRKDFKMVNPVKDGDNVPIRPFPWQFKSAKEYYEVQDALEAKYAIRLVSKARDSKGRGKALDERHCHPVGRGRADKQDREGNSYTILGWLPPSKTSCSICWMDGHWKSQCKKPGTCRTRCGSRRLRCCNHKEKLRKFFPLRNIAVEKHKDDENPFNKYFPAVILSPFY</sequence>
<proteinExistence type="predicted"/>
<evidence type="ECO:0000256" key="1">
    <source>
        <dbReference type="SAM" id="MobiDB-lite"/>
    </source>
</evidence>
<dbReference type="AlphaFoldDB" id="A0A812UIQ9"/>